<protein>
    <recommendedName>
        <fullName evidence="8">C2H2-type domain-containing protein</fullName>
    </recommendedName>
</protein>
<dbReference type="CDD" id="cd20908">
    <property type="entry name" value="SUF4-like"/>
    <property type="match status" value="1"/>
</dbReference>
<comment type="subcellular location">
    <subcellularLocation>
        <location evidence="1">Nucleus</location>
    </subcellularLocation>
</comment>
<name>A0A9P6YC85_RHIOR</name>
<feature type="region of interest" description="Disordered" evidence="7">
    <location>
        <begin position="322"/>
        <end position="341"/>
    </location>
</feature>
<organism evidence="9 10">
    <name type="scientific">Rhizopus oryzae</name>
    <name type="common">Mucormycosis agent</name>
    <name type="synonym">Rhizopus arrhizus var. delemar</name>
    <dbReference type="NCBI Taxonomy" id="64495"/>
    <lineage>
        <taxon>Eukaryota</taxon>
        <taxon>Fungi</taxon>
        <taxon>Fungi incertae sedis</taxon>
        <taxon>Mucoromycota</taxon>
        <taxon>Mucoromycotina</taxon>
        <taxon>Mucoromycetes</taxon>
        <taxon>Mucorales</taxon>
        <taxon>Mucorineae</taxon>
        <taxon>Rhizopodaceae</taxon>
        <taxon>Rhizopus</taxon>
    </lineage>
</organism>
<dbReference type="GO" id="GO:0008270">
    <property type="term" value="F:zinc ion binding"/>
    <property type="evidence" value="ECO:0007669"/>
    <property type="project" value="UniProtKB-KW"/>
</dbReference>
<reference evidence="9" key="1">
    <citation type="journal article" date="2020" name="Microb. Genom.">
        <title>Genetic diversity of clinical and environmental Mucorales isolates obtained from an investigation of mucormycosis cases among solid organ transplant recipients.</title>
        <authorList>
            <person name="Nguyen M.H."/>
            <person name="Kaul D."/>
            <person name="Muto C."/>
            <person name="Cheng S.J."/>
            <person name="Richter R.A."/>
            <person name="Bruno V.M."/>
            <person name="Liu G."/>
            <person name="Beyhan S."/>
            <person name="Sundermann A.J."/>
            <person name="Mounaud S."/>
            <person name="Pasculle A.W."/>
            <person name="Nierman W.C."/>
            <person name="Driscoll E."/>
            <person name="Cumbie R."/>
            <person name="Clancy C.J."/>
            <person name="Dupont C.L."/>
        </authorList>
    </citation>
    <scope>NUCLEOTIDE SEQUENCE</scope>
    <source>
        <strain evidence="9">GL16</strain>
    </source>
</reference>
<dbReference type="SMART" id="SM00355">
    <property type="entry name" value="ZnF_C2H2"/>
    <property type="match status" value="2"/>
</dbReference>
<feature type="compositionally biased region" description="Basic and acidic residues" evidence="7">
    <location>
        <begin position="329"/>
        <end position="341"/>
    </location>
</feature>
<dbReference type="InterPro" id="IPR036236">
    <property type="entry name" value="Znf_C2H2_sf"/>
</dbReference>
<evidence type="ECO:0000256" key="7">
    <source>
        <dbReference type="SAM" id="MobiDB-lite"/>
    </source>
</evidence>
<dbReference type="SUPFAM" id="SSF57667">
    <property type="entry name" value="beta-beta-alpha zinc fingers"/>
    <property type="match status" value="1"/>
</dbReference>
<evidence type="ECO:0000256" key="6">
    <source>
        <dbReference type="PROSITE-ProRule" id="PRU00042"/>
    </source>
</evidence>
<gene>
    <name evidence="9" type="ORF">G6F51_005921</name>
</gene>
<evidence type="ECO:0000256" key="4">
    <source>
        <dbReference type="ARBA" id="ARBA00022833"/>
    </source>
</evidence>
<evidence type="ECO:0000259" key="8">
    <source>
        <dbReference type="PROSITE" id="PS50157"/>
    </source>
</evidence>
<feature type="region of interest" description="Disordered" evidence="7">
    <location>
        <begin position="246"/>
        <end position="314"/>
    </location>
</feature>
<proteinExistence type="predicted"/>
<feature type="compositionally biased region" description="Polar residues" evidence="7">
    <location>
        <begin position="269"/>
        <end position="289"/>
    </location>
</feature>
<evidence type="ECO:0000313" key="9">
    <source>
        <dbReference type="EMBL" id="KAG1544676.1"/>
    </source>
</evidence>
<dbReference type="PANTHER" id="PTHR23215">
    <property type="entry name" value="ZINC FINGER PROTEIN 207"/>
    <property type="match status" value="1"/>
</dbReference>
<dbReference type="Proteomes" id="UP000717996">
    <property type="component" value="Unassembled WGS sequence"/>
</dbReference>
<dbReference type="GO" id="GO:0005634">
    <property type="term" value="C:nucleus"/>
    <property type="evidence" value="ECO:0007669"/>
    <property type="project" value="UniProtKB-SubCell"/>
</dbReference>
<accession>A0A9P6YC85</accession>
<dbReference type="EMBL" id="JAANIT010000763">
    <property type="protein sequence ID" value="KAG1544676.1"/>
    <property type="molecule type" value="Genomic_DNA"/>
</dbReference>
<evidence type="ECO:0000256" key="1">
    <source>
        <dbReference type="ARBA" id="ARBA00004123"/>
    </source>
</evidence>
<evidence type="ECO:0000256" key="5">
    <source>
        <dbReference type="ARBA" id="ARBA00023242"/>
    </source>
</evidence>
<dbReference type="AlphaFoldDB" id="A0A9P6YC85"/>
<keyword evidence="4" id="KW-0862">Zinc</keyword>
<dbReference type="PROSITE" id="PS50157">
    <property type="entry name" value="ZINC_FINGER_C2H2_2"/>
    <property type="match status" value="1"/>
</dbReference>
<evidence type="ECO:0000313" key="10">
    <source>
        <dbReference type="Proteomes" id="UP000717996"/>
    </source>
</evidence>
<dbReference type="InterPro" id="IPR013087">
    <property type="entry name" value="Znf_C2H2_type"/>
</dbReference>
<evidence type="ECO:0000256" key="2">
    <source>
        <dbReference type="ARBA" id="ARBA00022723"/>
    </source>
</evidence>
<keyword evidence="3 6" id="KW-0863">Zinc-finger</keyword>
<dbReference type="PANTHER" id="PTHR23215:SF0">
    <property type="entry name" value="BUB3-INTERACTING AND GLEBS MOTIF-CONTAINING PROTEIN ZNF207"/>
    <property type="match status" value="1"/>
</dbReference>
<sequence>MGKKRKTKQIRPWCWYCEKDFEDDKVLVTHQRAKHFKCEVCNKKLTTAGGMVVHAQQVHKLEIYKQIPNALPGRDSLDVEIFGMEGIPEEDIIAHELKVAGLNNKKAKTAGGSGQYSELTLEDIQQQMAAHKAGGNNAATTTAAAATATATTTTTATITAPATTGNVSSTVAAAPQYYYGQDPSATQQQAYGDYYSQYYAGYYAAPGGYPPAYGYPPAPYPAAPAPAAPVGYPPYGGAPPVPPVASPTMAVTAPETSINPPQASPTPSVPSSDITNKVESSSPAPETTIQQQQQQQQQTENAPVQPTNVNKKKATKVVLIFNNPEYSPEEQRAQLDKYKAK</sequence>
<dbReference type="OrthoDB" id="1306014at2759"/>
<evidence type="ECO:0000256" key="3">
    <source>
        <dbReference type="ARBA" id="ARBA00022771"/>
    </source>
</evidence>
<keyword evidence="5" id="KW-0539">Nucleus</keyword>
<dbReference type="Gene3D" id="3.30.160.60">
    <property type="entry name" value="Classic Zinc Finger"/>
    <property type="match status" value="1"/>
</dbReference>
<dbReference type="PROSITE" id="PS00028">
    <property type="entry name" value="ZINC_FINGER_C2H2_1"/>
    <property type="match status" value="1"/>
</dbReference>
<keyword evidence="2" id="KW-0479">Metal-binding</keyword>
<feature type="domain" description="C2H2-type" evidence="8">
    <location>
        <begin position="36"/>
        <end position="64"/>
    </location>
</feature>
<comment type="caution">
    <text evidence="9">The sequence shown here is derived from an EMBL/GenBank/DDBJ whole genome shotgun (WGS) entry which is preliminary data.</text>
</comment>